<evidence type="ECO:0000313" key="2">
    <source>
        <dbReference type="EMBL" id="CDN31510.1"/>
    </source>
</evidence>
<dbReference type="EMBL" id="HG934468">
    <property type="protein sequence ID" value="CDN31510.1"/>
    <property type="molecule type" value="Genomic_DNA"/>
</dbReference>
<name>A0A060R816_9BACT</name>
<accession>A0A060R816</accession>
<organism evidence="2 3">
    <name type="scientific">Mucinivorans hirudinis</name>
    <dbReference type="NCBI Taxonomy" id="1433126"/>
    <lineage>
        <taxon>Bacteria</taxon>
        <taxon>Pseudomonadati</taxon>
        <taxon>Bacteroidota</taxon>
        <taxon>Bacteroidia</taxon>
        <taxon>Bacteroidales</taxon>
        <taxon>Rikenellaceae</taxon>
        <taxon>Mucinivorans</taxon>
    </lineage>
</organism>
<reference evidence="2 3" key="1">
    <citation type="journal article" date="2015" name="Genome Announc.">
        <title>Complete Genome Sequence of the Novel Leech Symbiont Mucinivorans hirudinis M3T.</title>
        <authorList>
            <person name="Nelson M.C."/>
            <person name="Bomar L."/>
            <person name="Graf J."/>
        </authorList>
    </citation>
    <scope>NUCLEOTIDE SEQUENCE [LARGE SCALE GENOMIC DNA]</scope>
    <source>
        <strain evidence="3">M3</strain>
    </source>
</reference>
<dbReference type="Gene3D" id="3.90.550.10">
    <property type="entry name" value="Spore Coat Polysaccharide Biosynthesis Protein SpsA, Chain A"/>
    <property type="match status" value="1"/>
</dbReference>
<dbReference type="HOGENOM" id="CLU_871023_0_0_10"/>
<dbReference type="STRING" id="1433126.BN938_1423"/>
<keyword evidence="2" id="KW-0808">Transferase</keyword>
<dbReference type="CDD" id="cd00761">
    <property type="entry name" value="Glyco_tranf_GTA_type"/>
    <property type="match status" value="1"/>
</dbReference>
<dbReference type="PANTHER" id="PTHR22916:SF3">
    <property type="entry name" value="UDP-GLCNAC:BETAGAL BETA-1,3-N-ACETYLGLUCOSAMINYLTRANSFERASE-LIKE PROTEIN 1"/>
    <property type="match status" value="1"/>
</dbReference>
<dbReference type="eggNOG" id="COG0463">
    <property type="taxonomic scope" value="Bacteria"/>
</dbReference>
<dbReference type="AlphaFoldDB" id="A0A060R816"/>
<dbReference type="Proteomes" id="UP000027616">
    <property type="component" value="Chromosome I"/>
</dbReference>
<dbReference type="InterPro" id="IPR029044">
    <property type="entry name" value="Nucleotide-diphossugar_trans"/>
</dbReference>
<keyword evidence="3" id="KW-1185">Reference proteome</keyword>
<dbReference type="InterPro" id="IPR001173">
    <property type="entry name" value="Glyco_trans_2-like"/>
</dbReference>
<dbReference type="KEGG" id="rbc:BN938_1423"/>
<sequence length="319" mass="36799">MPTISIIAIFYNSAAYVDKCLGSILAQQGVDFELIAVDDASPTDNTLEKLEEYAARDERVRVIRHDENRGISAARNTGMAAARGEWFLLIDGDDWLETGALQTLYKNCSPEVDWVQGSYRFVDEQGEQVLLKQFVNSHFTTREQIVAGYEQSEFKLVHNCLINRRLIDIQFWDGAVWEDLIWKHCAYYRVCNIVTISDITYNYLVRCSSLSNSKQVFSPAGVIWGSRFVDMLSEKGLDVNLRKVVANRVPRLLRDLYVCDFTAQFRRETRLRLGAAIDMHEDLATLPPFTRAIYRMRHLPDFAIRIFALCYKKWRKSAL</sequence>
<dbReference type="SUPFAM" id="SSF53448">
    <property type="entry name" value="Nucleotide-diphospho-sugar transferases"/>
    <property type="match status" value="1"/>
</dbReference>
<protein>
    <submittedName>
        <fullName evidence="2">Putative glycosyl transferase</fullName>
    </submittedName>
</protein>
<proteinExistence type="predicted"/>
<dbReference type="PANTHER" id="PTHR22916">
    <property type="entry name" value="GLYCOSYLTRANSFERASE"/>
    <property type="match status" value="1"/>
</dbReference>
<feature type="domain" description="Glycosyltransferase 2-like" evidence="1">
    <location>
        <begin position="5"/>
        <end position="167"/>
    </location>
</feature>
<evidence type="ECO:0000313" key="3">
    <source>
        <dbReference type="Proteomes" id="UP000027616"/>
    </source>
</evidence>
<dbReference type="Pfam" id="PF00535">
    <property type="entry name" value="Glycos_transf_2"/>
    <property type="match status" value="1"/>
</dbReference>
<dbReference type="GO" id="GO:0016758">
    <property type="term" value="F:hexosyltransferase activity"/>
    <property type="evidence" value="ECO:0007669"/>
    <property type="project" value="UniProtKB-ARBA"/>
</dbReference>
<evidence type="ECO:0000259" key="1">
    <source>
        <dbReference type="Pfam" id="PF00535"/>
    </source>
</evidence>
<gene>
    <name evidence="2" type="ORF">BN938_1423</name>
</gene>